<dbReference type="PANTHER" id="PTHR47708">
    <property type="match status" value="1"/>
</dbReference>
<accession>A0ABQ6FGY3</accession>
<evidence type="ECO:0000259" key="1">
    <source>
        <dbReference type="Pfam" id="PF23544"/>
    </source>
</evidence>
<dbReference type="PANTHER" id="PTHR47708:SF2">
    <property type="entry name" value="SI:CH73-132F6.5"/>
    <property type="match status" value="1"/>
</dbReference>
<comment type="caution">
    <text evidence="2">The sequence shown here is derived from an EMBL/GenBank/DDBJ whole genome shotgun (WGS) entry which is preliminary data.</text>
</comment>
<dbReference type="InterPro" id="IPR056362">
    <property type="entry name" value="AtuA-like_ferredoxin_dom"/>
</dbReference>
<protein>
    <recommendedName>
        <fullName evidence="1">AtuA-like ferredoxin-fold domain-containing protein</fullName>
    </recommendedName>
</protein>
<keyword evidence="3" id="KW-1185">Reference proteome</keyword>
<reference evidence="2 3" key="1">
    <citation type="submission" date="2023-02" db="EMBL/GenBank/DDBJ databases">
        <title>Dictyobacter halimunensis sp. nov., a new member of the class Ktedonobacteria from forest soil in a geothermal area.</title>
        <authorList>
            <person name="Rachmania M.K."/>
            <person name="Ningsih F."/>
            <person name="Sakai Y."/>
            <person name="Yabe S."/>
            <person name="Yokota A."/>
            <person name="Sjamsuridzal W."/>
        </authorList>
    </citation>
    <scope>NUCLEOTIDE SEQUENCE [LARGE SCALE GENOMIC DNA]</scope>
    <source>
        <strain evidence="2 3">S3.2.2.5</strain>
    </source>
</reference>
<evidence type="ECO:0000313" key="3">
    <source>
        <dbReference type="Proteomes" id="UP001344906"/>
    </source>
</evidence>
<feature type="domain" description="AtuA-like ferredoxin-fold" evidence="1">
    <location>
        <begin position="2"/>
        <end position="100"/>
    </location>
</feature>
<organism evidence="2 3">
    <name type="scientific">Dictyobacter halimunensis</name>
    <dbReference type="NCBI Taxonomy" id="3026934"/>
    <lineage>
        <taxon>Bacteria</taxon>
        <taxon>Bacillati</taxon>
        <taxon>Chloroflexota</taxon>
        <taxon>Ktedonobacteria</taxon>
        <taxon>Ktedonobacterales</taxon>
        <taxon>Dictyobacteraceae</taxon>
        <taxon>Dictyobacter</taxon>
    </lineage>
</organism>
<gene>
    <name evidence="2" type="ORF">KDH_00830</name>
</gene>
<dbReference type="EMBL" id="BSRI01000001">
    <property type="protein sequence ID" value="GLV53228.1"/>
    <property type="molecule type" value="Genomic_DNA"/>
</dbReference>
<name>A0ABQ6FGY3_9CHLR</name>
<proteinExistence type="predicted"/>
<dbReference type="Proteomes" id="UP001344906">
    <property type="component" value="Unassembled WGS sequence"/>
</dbReference>
<dbReference type="Pfam" id="PF23544">
    <property type="entry name" value="AtuA_ferredoxin"/>
    <property type="match status" value="1"/>
</dbReference>
<sequence>MMKLQEIAHSRAGDKGNILNLSLIAYQVEHYSLLQAQVTAERVKAWFGEIVQGEVRRYELPQIAALNFVLVDALGGGVTRSLALDRHGKSLSSLLLEMEIDEHLPAVALSEEHECL</sequence>
<evidence type="ECO:0000313" key="2">
    <source>
        <dbReference type="EMBL" id="GLV53228.1"/>
    </source>
</evidence>